<feature type="active site" description="Phosphoserine intermediate" evidence="7">
    <location>
        <position position="109"/>
    </location>
</feature>
<evidence type="ECO:0000256" key="4">
    <source>
        <dbReference type="ARBA" id="ARBA00022801"/>
    </source>
</evidence>
<feature type="binding site" evidence="8">
    <location>
        <position position="289"/>
    </location>
    <ligand>
        <name>Zn(2+)</name>
        <dbReference type="ChEBI" id="CHEBI:29105"/>
        <label>2</label>
    </ligand>
</feature>
<evidence type="ECO:0000256" key="8">
    <source>
        <dbReference type="PIRSR" id="PIRSR601952-2"/>
    </source>
</evidence>
<dbReference type="GO" id="GO:0046872">
    <property type="term" value="F:metal ion binding"/>
    <property type="evidence" value="ECO:0007669"/>
    <property type="project" value="UniProtKB-KW"/>
</dbReference>
<dbReference type="Gene3D" id="3.40.720.10">
    <property type="entry name" value="Alkaline Phosphatase, subunit A"/>
    <property type="match status" value="1"/>
</dbReference>
<dbReference type="AlphaFoldDB" id="A0A840E768"/>
<keyword evidence="2" id="KW-0597">Phosphoprotein</keyword>
<dbReference type="SMART" id="SM00098">
    <property type="entry name" value="alkPPc"/>
    <property type="match status" value="1"/>
</dbReference>
<feature type="binding site" evidence="8">
    <location>
        <position position="160"/>
    </location>
    <ligand>
        <name>Mg(2+)</name>
        <dbReference type="ChEBI" id="CHEBI:18420"/>
    </ligand>
</feature>
<dbReference type="EMBL" id="JACIFF010000003">
    <property type="protein sequence ID" value="MBB4079067.1"/>
    <property type="molecule type" value="Genomic_DNA"/>
</dbReference>
<keyword evidence="11" id="KW-0732">Signal</keyword>
<dbReference type="GO" id="GO:0004035">
    <property type="term" value="F:alkaline phosphatase activity"/>
    <property type="evidence" value="ECO:0007669"/>
    <property type="project" value="UniProtKB-EC"/>
</dbReference>
<dbReference type="PANTHER" id="PTHR11596:SF5">
    <property type="entry name" value="ALKALINE PHOSPHATASE"/>
    <property type="match status" value="1"/>
</dbReference>
<keyword evidence="3 8" id="KW-0479">Metal-binding</keyword>
<dbReference type="EC" id="3.1.3.1" evidence="12"/>
<gene>
    <name evidence="12" type="ORF">GGR28_001684</name>
</gene>
<feature type="binding site" evidence="8">
    <location>
        <position position="331"/>
    </location>
    <ligand>
        <name>Zn(2+)</name>
        <dbReference type="ChEBI" id="CHEBI:29105"/>
        <label>2</label>
    </ligand>
</feature>
<proteinExistence type="inferred from homology"/>
<feature type="binding site" evidence="8">
    <location>
        <position position="162"/>
    </location>
    <ligand>
        <name>Mg(2+)</name>
        <dbReference type="ChEBI" id="CHEBI:18420"/>
    </ligand>
</feature>
<keyword evidence="13" id="KW-1185">Reference proteome</keyword>
<dbReference type="SUPFAM" id="SSF53649">
    <property type="entry name" value="Alkaline phosphatase-like"/>
    <property type="match status" value="1"/>
</dbReference>
<dbReference type="CDD" id="cd16012">
    <property type="entry name" value="ALP"/>
    <property type="match status" value="1"/>
</dbReference>
<feature type="binding site" evidence="8">
    <location>
        <position position="68"/>
    </location>
    <ligand>
        <name>Zn(2+)</name>
        <dbReference type="ChEBI" id="CHEBI:29105"/>
        <label>2</label>
    </ligand>
</feature>
<dbReference type="InterPro" id="IPR018299">
    <property type="entry name" value="Alkaline_phosphatase_AS"/>
</dbReference>
<comment type="caution">
    <text evidence="12">The sequence shown here is derived from an EMBL/GenBank/DDBJ whole genome shotgun (WGS) entry which is preliminary data.</text>
</comment>
<evidence type="ECO:0000256" key="3">
    <source>
        <dbReference type="ARBA" id="ARBA00022723"/>
    </source>
</evidence>
<keyword evidence="4 12" id="KW-0378">Hydrolase</keyword>
<dbReference type="PANTHER" id="PTHR11596">
    <property type="entry name" value="ALKALINE PHOSPHATASE"/>
    <property type="match status" value="1"/>
</dbReference>
<organism evidence="12 13">
    <name type="scientific">Neolewinella aquimaris</name>
    <dbReference type="NCBI Taxonomy" id="1835722"/>
    <lineage>
        <taxon>Bacteria</taxon>
        <taxon>Pseudomonadati</taxon>
        <taxon>Bacteroidota</taxon>
        <taxon>Saprospiria</taxon>
        <taxon>Saprospirales</taxon>
        <taxon>Lewinellaceae</taxon>
        <taxon>Neolewinella</taxon>
    </lineage>
</organism>
<feature type="binding site" evidence="8">
    <location>
        <position position="332"/>
    </location>
    <ligand>
        <name>Zn(2+)</name>
        <dbReference type="ChEBI" id="CHEBI:29105"/>
        <label>2</label>
    </ligand>
</feature>
<feature type="region of interest" description="Disordered" evidence="10">
    <location>
        <begin position="24"/>
        <end position="51"/>
    </location>
</feature>
<evidence type="ECO:0000256" key="5">
    <source>
        <dbReference type="ARBA" id="ARBA00022833"/>
    </source>
</evidence>
<dbReference type="PROSITE" id="PS00123">
    <property type="entry name" value="ALKALINE_PHOSPHATASE"/>
    <property type="match status" value="1"/>
</dbReference>
<accession>A0A840E768</accession>
<feature type="compositionally biased region" description="Polar residues" evidence="10">
    <location>
        <begin position="24"/>
        <end position="33"/>
    </location>
</feature>
<evidence type="ECO:0000256" key="9">
    <source>
        <dbReference type="RuleBase" id="RU003946"/>
    </source>
</evidence>
<evidence type="ECO:0000313" key="12">
    <source>
        <dbReference type="EMBL" id="MBB4079067.1"/>
    </source>
</evidence>
<feature type="chain" id="PRO_5032394755" evidence="11">
    <location>
        <begin position="22"/>
        <end position="394"/>
    </location>
</feature>
<name>A0A840E768_9BACT</name>
<evidence type="ECO:0000313" key="13">
    <source>
        <dbReference type="Proteomes" id="UP000576209"/>
    </source>
</evidence>
<comment type="cofactor">
    <cofactor evidence="8">
        <name>Zn(2+)</name>
        <dbReference type="ChEBI" id="CHEBI:29105"/>
    </cofactor>
    <text evidence="8">Binds 2 Zn(2+) ions.</text>
</comment>
<evidence type="ECO:0000256" key="10">
    <source>
        <dbReference type="SAM" id="MobiDB-lite"/>
    </source>
</evidence>
<feature type="binding site" evidence="8">
    <location>
        <position position="68"/>
    </location>
    <ligand>
        <name>Mg(2+)</name>
        <dbReference type="ChEBI" id="CHEBI:18420"/>
    </ligand>
</feature>
<dbReference type="InterPro" id="IPR017850">
    <property type="entry name" value="Alkaline_phosphatase_core_sf"/>
</dbReference>
<keyword evidence="6 8" id="KW-0460">Magnesium</keyword>
<dbReference type="Proteomes" id="UP000576209">
    <property type="component" value="Unassembled WGS sequence"/>
</dbReference>
<evidence type="ECO:0000256" key="7">
    <source>
        <dbReference type="PIRSR" id="PIRSR601952-1"/>
    </source>
</evidence>
<protein>
    <submittedName>
        <fullName evidence="12">Alkaline phosphatase</fullName>
        <ecNumber evidence="12">3.1.3.1</ecNumber>
    </submittedName>
</protein>
<sequence length="394" mass="42502">MNYLRLLSGFFAVLIFTACPPAPQTSTAPSGRNTPGEPGSNDAALPPSVDGYARTQGGPKNIILMIGDGMGISQITAGLYSNGNRLNLERFPVIGLHKSYSGNNLITDSAAGATAFSAGVKTYNGAIGVDLDTMPVTTILEMAEAAGMPTGLVATSSIVHATPASFYAHAKFRQNYEEIAADLMDTDIDLFIGGGVKFFERREGDTRNLSDELRKRGNDVRSFVDTDLKNLKVDRAKNFAYYTADGEPLPYSEGRDYLVEASKLAVNFLDERDTGDQGFFLMIEGSQIDWGGHANKSDYIISEMIEFDNAIGEVLNFAQRDGETLVIVTADHETGGYAINTGSELGNIQGAFTSDYHTADLIPVFAFGPGAARFSGIYENTAIFDKMKLLYGFR</sequence>
<dbReference type="PROSITE" id="PS51257">
    <property type="entry name" value="PROKAR_LIPOPROTEIN"/>
    <property type="match status" value="1"/>
</dbReference>
<comment type="cofactor">
    <cofactor evidence="8">
        <name>Mg(2+)</name>
        <dbReference type="ChEBI" id="CHEBI:18420"/>
    </cofactor>
    <text evidence="8">Binds 1 Mg(2+) ion.</text>
</comment>
<evidence type="ECO:0000256" key="1">
    <source>
        <dbReference type="ARBA" id="ARBA00005984"/>
    </source>
</evidence>
<reference evidence="12 13" key="1">
    <citation type="submission" date="2020-08" db="EMBL/GenBank/DDBJ databases">
        <title>Genomic Encyclopedia of Type Strains, Phase IV (KMG-IV): sequencing the most valuable type-strain genomes for metagenomic binning, comparative biology and taxonomic classification.</title>
        <authorList>
            <person name="Goeker M."/>
        </authorList>
    </citation>
    <scope>NUCLEOTIDE SEQUENCE [LARGE SCALE GENOMIC DNA]</scope>
    <source>
        <strain evidence="12 13">DSM 105137</strain>
    </source>
</reference>
<evidence type="ECO:0000256" key="11">
    <source>
        <dbReference type="SAM" id="SignalP"/>
    </source>
</evidence>
<feature type="binding site" evidence="8">
    <location>
        <position position="293"/>
    </location>
    <ligand>
        <name>Zn(2+)</name>
        <dbReference type="ChEBI" id="CHEBI:29105"/>
        <label>2</label>
    </ligand>
</feature>
<dbReference type="PRINTS" id="PR00113">
    <property type="entry name" value="ALKPHPHTASE"/>
</dbReference>
<dbReference type="RefSeq" id="WP_246416535.1">
    <property type="nucleotide sequence ID" value="NZ_JACIFF010000003.1"/>
</dbReference>
<comment type="similarity">
    <text evidence="1 9">Belongs to the alkaline phosphatase family.</text>
</comment>
<feature type="signal peptide" evidence="11">
    <location>
        <begin position="1"/>
        <end position="21"/>
    </location>
</feature>
<dbReference type="Pfam" id="PF00245">
    <property type="entry name" value="Alk_phosphatase"/>
    <property type="match status" value="1"/>
</dbReference>
<dbReference type="InterPro" id="IPR001952">
    <property type="entry name" value="Alkaline_phosphatase"/>
</dbReference>
<evidence type="ECO:0000256" key="2">
    <source>
        <dbReference type="ARBA" id="ARBA00022553"/>
    </source>
</evidence>
<feature type="binding site" evidence="8">
    <location>
        <position position="284"/>
    </location>
    <ligand>
        <name>Mg(2+)</name>
        <dbReference type="ChEBI" id="CHEBI:18420"/>
    </ligand>
</feature>
<evidence type="ECO:0000256" key="6">
    <source>
        <dbReference type="ARBA" id="ARBA00022842"/>
    </source>
</evidence>
<keyword evidence="5 8" id="KW-0862">Zinc</keyword>